<sequence length="240" mass="27203">MNIARYKKGFINTNEYSSKLHSGNIYCLDCGKAKVKIIRKANQGSFFEVIKDEDNLHDDACPRVAKLVDEARIKELLNSDSKKDMSKINFLVNKNLEKTINLLTKLEVGGELRDDETLELMPQKKQHLADNRIKEYAKQDIATINALELTEENAASLNGKYRLVYGISGISKSLVGDSVKMLFKVNQDARFSIFIAPNQVQYLGFDKSKIAKFAVFGRIKKTGKFTNIEIRSTRDMVIVD</sequence>
<dbReference type="EMBL" id="CP043424">
    <property type="protein sequence ID" value="QIW11534.1"/>
    <property type="molecule type" value="Genomic_DNA"/>
</dbReference>
<reference evidence="1 3" key="1">
    <citation type="submission" date="2017-06" db="EMBL/GenBank/DDBJ databases">
        <title>Complete genome of Francisella adeliensis.</title>
        <authorList>
            <person name="Vallesi A."/>
            <person name="Sjodin A."/>
        </authorList>
    </citation>
    <scope>NUCLEOTIDE SEQUENCE [LARGE SCALE GENOMIC DNA]</scope>
    <source>
        <strain evidence="1 3">FDC440</strain>
    </source>
</reference>
<reference evidence="2 4" key="2">
    <citation type="submission" date="2019-08" db="EMBL/GenBank/DDBJ databases">
        <title>Complete genome sequences of Francisella adeliensis (FSC1325 and FSC1326).</title>
        <authorList>
            <person name="Ohrman C."/>
            <person name="Uneklint I."/>
            <person name="Vallesi A."/>
            <person name="Karlsson L."/>
            <person name="Sjodin A."/>
        </authorList>
    </citation>
    <scope>NUCLEOTIDE SEQUENCE [LARGE SCALE GENOMIC DNA]</scope>
    <source>
        <strain evidence="2 4">FSC1325</strain>
    </source>
</reference>
<gene>
    <name evidence="1" type="ORF">CDH04_02230</name>
    <name evidence="2" type="ORF">FZC43_02235</name>
</gene>
<organism evidence="1 3">
    <name type="scientific">Francisella adeliensis</name>
    <dbReference type="NCBI Taxonomy" id="2007306"/>
    <lineage>
        <taxon>Bacteria</taxon>
        <taxon>Pseudomonadati</taxon>
        <taxon>Pseudomonadota</taxon>
        <taxon>Gammaproteobacteria</taxon>
        <taxon>Thiotrichales</taxon>
        <taxon>Francisellaceae</taxon>
        <taxon>Francisella</taxon>
    </lineage>
</organism>
<dbReference type="OrthoDB" id="5605107at2"/>
<protein>
    <submittedName>
        <fullName evidence="1">Uncharacterized protein</fullName>
    </submittedName>
</protein>
<dbReference type="KEGG" id="fad:CDH04_02230"/>
<dbReference type="RefSeq" id="WP_112869477.1">
    <property type="nucleotide sequence ID" value="NZ_CP021781.1"/>
</dbReference>
<evidence type="ECO:0000313" key="1">
    <source>
        <dbReference type="EMBL" id="AXA33304.1"/>
    </source>
</evidence>
<evidence type="ECO:0000313" key="2">
    <source>
        <dbReference type="EMBL" id="QIW11534.1"/>
    </source>
</evidence>
<keyword evidence="4" id="KW-1185">Reference proteome</keyword>
<dbReference type="AlphaFoldDB" id="A0A2Z4XWQ2"/>
<dbReference type="EMBL" id="CP021781">
    <property type="protein sequence ID" value="AXA33304.1"/>
    <property type="molecule type" value="Genomic_DNA"/>
</dbReference>
<dbReference type="Proteomes" id="UP000251120">
    <property type="component" value="Chromosome"/>
</dbReference>
<name>A0A2Z4XWQ2_9GAMM</name>
<accession>A0A2Z4XWQ2</accession>
<proteinExistence type="predicted"/>
<evidence type="ECO:0000313" key="3">
    <source>
        <dbReference type="Proteomes" id="UP000251120"/>
    </source>
</evidence>
<dbReference type="Proteomes" id="UP000681131">
    <property type="component" value="Chromosome"/>
</dbReference>
<evidence type="ECO:0000313" key="4">
    <source>
        <dbReference type="Proteomes" id="UP000681131"/>
    </source>
</evidence>